<dbReference type="EMBL" id="CP003364">
    <property type="protein sequence ID" value="AGA28457.1"/>
    <property type="molecule type" value="Genomic_DNA"/>
</dbReference>
<dbReference type="InterPro" id="IPR016181">
    <property type="entry name" value="Acyl_CoA_acyltransferase"/>
</dbReference>
<accession>L0DGR9</accession>
<dbReference type="PANTHER" id="PTHR43072">
    <property type="entry name" value="N-ACETYLTRANSFERASE"/>
    <property type="match status" value="1"/>
</dbReference>
<dbReference type="eggNOG" id="COG1247">
    <property type="taxonomic scope" value="Bacteria"/>
</dbReference>
<dbReference type="AlphaFoldDB" id="L0DGR9"/>
<evidence type="ECO:0000256" key="2">
    <source>
        <dbReference type="ARBA" id="ARBA00023315"/>
    </source>
</evidence>
<dbReference type="GO" id="GO:0016747">
    <property type="term" value="F:acyltransferase activity, transferring groups other than amino-acyl groups"/>
    <property type="evidence" value="ECO:0007669"/>
    <property type="project" value="InterPro"/>
</dbReference>
<evidence type="ECO:0000313" key="5">
    <source>
        <dbReference type="Proteomes" id="UP000010798"/>
    </source>
</evidence>
<keyword evidence="5" id="KW-1185">Reference proteome</keyword>
<dbReference type="KEGG" id="saci:Sinac_4256"/>
<protein>
    <submittedName>
        <fullName evidence="4">Sortase-like acyltransferase</fullName>
    </submittedName>
</protein>
<keyword evidence="2 4" id="KW-0012">Acyltransferase</keyword>
<gene>
    <name evidence="4" type="ordered locus">Sinac_4256</name>
</gene>
<dbReference type="InterPro" id="IPR000182">
    <property type="entry name" value="GNAT_dom"/>
</dbReference>
<evidence type="ECO:0000259" key="3">
    <source>
        <dbReference type="PROSITE" id="PS51186"/>
    </source>
</evidence>
<dbReference type="PANTHER" id="PTHR43072:SF23">
    <property type="entry name" value="UPF0039 PROTEIN C11D3.02C"/>
    <property type="match status" value="1"/>
</dbReference>
<dbReference type="Proteomes" id="UP000010798">
    <property type="component" value="Chromosome"/>
</dbReference>
<evidence type="ECO:0000313" key="4">
    <source>
        <dbReference type="EMBL" id="AGA28457.1"/>
    </source>
</evidence>
<reference evidence="4 5" key="1">
    <citation type="submission" date="2012-02" db="EMBL/GenBank/DDBJ databases">
        <title>Complete sequence of chromosome of Singulisphaera acidiphila DSM 18658.</title>
        <authorList>
            <consortium name="US DOE Joint Genome Institute (JGI-PGF)"/>
            <person name="Lucas S."/>
            <person name="Copeland A."/>
            <person name="Lapidus A."/>
            <person name="Glavina del Rio T."/>
            <person name="Dalin E."/>
            <person name="Tice H."/>
            <person name="Bruce D."/>
            <person name="Goodwin L."/>
            <person name="Pitluck S."/>
            <person name="Peters L."/>
            <person name="Ovchinnikova G."/>
            <person name="Chertkov O."/>
            <person name="Kyrpides N."/>
            <person name="Mavromatis K."/>
            <person name="Ivanova N."/>
            <person name="Brettin T."/>
            <person name="Detter J.C."/>
            <person name="Han C."/>
            <person name="Larimer F."/>
            <person name="Land M."/>
            <person name="Hauser L."/>
            <person name="Markowitz V."/>
            <person name="Cheng J.-F."/>
            <person name="Hugenholtz P."/>
            <person name="Woyke T."/>
            <person name="Wu D."/>
            <person name="Tindall B."/>
            <person name="Pomrenke H."/>
            <person name="Brambilla E."/>
            <person name="Klenk H.-P."/>
            <person name="Eisen J.A."/>
        </authorList>
    </citation>
    <scope>NUCLEOTIDE SEQUENCE [LARGE SCALE GENOMIC DNA]</scope>
    <source>
        <strain evidence="5">ATCC BAA-1392 / DSM 18658 / VKM B-2454 / MOB10</strain>
    </source>
</reference>
<dbReference type="PROSITE" id="PS51186">
    <property type="entry name" value="GNAT"/>
    <property type="match status" value="1"/>
</dbReference>
<dbReference type="Pfam" id="PF00583">
    <property type="entry name" value="Acetyltransf_1"/>
    <property type="match status" value="1"/>
</dbReference>
<dbReference type="HOGENOM" id="CLU_013985_4_3_0"/>
<sequence length="172" mass="19177">MDMFIRDATEADLPAIVDIYNQSIPAGWSTADTQPITVADRLDWFRKFDPARRPIWVAEVDGQIAATAYLSSFYGGRAAYDATAEVSLYIATAFQRRGIGRQFKQWVIAECPRLGVTTLLSMHFDHNEATRRINESLGFQPLGHLTEIALVQGTKRGLVISALRIPPKPETP</sequence>
<dbReference type="CDD" id="cd04301">
    <property type="entry name" value="NAT_SF"/>
    <property type="match status" value="1"/>
</dbReference>
<dbReference type="Gene3D" id="3.40.630.30">
    <property type="match status" value="1"/>
</dbReference>
<name>L0DGR9_SINAD</name>
<feature type="domain" description="N-acetyltransferase" evidence="3">
    <location>
        <begin position="3"/>
        <end position="166"/>
    </location>
</feature>
<organism evidence="4 5">
    <name type="scientific">Singulisphaera acidiphila (strain ATCC BAA-1392 / DSM 18658 / VKM B-2454 / MOB10)</name>
    <dbReference type="NCBI Taxonomy" id="886293"/>
    <lineage>
        <taxon>Bacteria</taxon>
        <taxon>Pseudomonadati</taxon>
        <taxon>Planctomycetota</taxon>
        <taxon>Planctomycetia</taxon>
        <taxon>Isosphaerales</taxon>
        <taxon>Isosphaeraceae</taxon>
        <taxon>Singulisphaera</taxon>
    </lineage>
</organism>
<evidence type="ECO:0000256" key="1">
    <source>
        <dbReference type="ARBA" id="ARBA00022679"/>
    </source>
</evidence>
<keyword evidence="1 4" id="KW-0808">Transferase</keyword>
<proteinExistence type="predicted"/>
<dbReference type="SUPFAM" id="SSF55729">
    <property type="entry name" value="Acyl-CoA N-acyltransferases (Nat)"/>
    <property type="match status" value="1"/>
</dbReference>